<comment type="caution">
    <text evidence="2">The sequence shown here is derived from an EMBL/GenBank/DDBJ whole genome shotgun (WGS) entry which is preliminary data.</text>
</comment>
<accession>A0ABN7I2P4</accession>
<dbReference type="EMBL" id="CAJHCQ010000011">
    <property type="protein sequence ID" value="CAD6545243.1"/>
    <property type="molecule type" value="Genomic_DNA"/>
</dbReference>
<keyword evidence="1" id="KW-0472">Membrane</keyword>
<keyword evidence="3" id="KW-1185">Reference proteome</keyword>
<organism evidence="2 3">
    <name type="scientific">Paraburkholderia hiiakae</name>
    <dbReference type="NCBI Taxonomy" id="1081782"/>
    <lineage>
        <taxon>Bacteria</taxon>
        <taxon>Pseudomonadati</taxon>
        <taxon>Pseudomonadota</taxon>
        <taxon>Betaproteobacteria</taxon>
        <taxon>Burkholderiales</taxon>
        <taxon>Burkholderiaceae</taxon>
        <taxon>Paraburkholderia</taxon>
    </lineage>
</organism>
<keyword evidence="1" id="KW-1133">Transmembrane helix</keyword>
<keyword evidence="1" id="KW-0812">Transmembrane</keyword>
<evidence type="ECO:0000313" key="2">
    <source>
        <dbReference type="EMBL" id="CAD6545243.1"/>
    </source>
</evidence>
<evidence type="ECO:0000256" key="1">
    <source>
        <dbReference type="SAM" id="Phobius"/>
    </source>
</evidence>
<name>A0ABN7I2P4_9BURK</name>
<proteinExistence type="predicted"/>
<dbReference type="RefSeq" id="WP_201697899.1">
    <property type="nucleotide sequence ID" value="NZ_CAJHCQ010000011.1"/>
</dbReference>
<sequence length="77" mass="8447">MGPQLLLDTSHLMKHVDALGKSIRTHVDVQSAGRRERVVVDFVQRQCAEIIDLGVALGCAAFCMGIVLGVYLLLERL</sequence>
<dbReference type="Proteomes" id="UP000656319">
    <property type="component" value="Unassembled WGS sequence"/>
</dbReference>
<feature type="transmembrane region" description="Helical" evidence="1">
    <location>
        <begin position="53"/>
        <end position="74"/>
    </location>
</feature>
<reference evidence="2 3" key="1">
    <citation type="submission" date="2020-10" db="EMBL/GenBank/DDBJ databases">
        <authorList>
            <person name="Peeters C."/>
        </authorList>
    </citation>
    <scope>NUCLEOTIDE SEQUENCE [LARGE SCALE GENOMIC DNA]</scope>
    <source>
        <strain evidence="2 3">LMG 27952</strain>
    </source>
</reference>
<protein>
    <submittedName>
        <fullName evidence="2">Uncharacterized protein</fullName>
    </submittedName>
</protein>
<evidence type="ECO:0000313" key="3">
    <source>
        <dbReference type="Proteomes" id="UP000656319"/>
    </source>
</evidence>
<gene>
    <name evidence="2" type="ORF">LMG27952_04280</name>
</gene>